<gene>
    <name evidence="2" type="ORF">Sjap_009777</name>
</gene>
<dbReference type="AlphaFoldDB" id="A0AAP0J971"/>
<feature type="region of interest" description="Disordered" evidence="1">
    <location>
        <begin position="41"/>
        <end position="67"/>
    </location>
</feature>
<evidence type="ECO:0000256" key="1">
    <source>
        <dbReference type="SAM" id="MobiDB-lite"/>
    </source>
</evidence>
<dbReference type="EMBL" id="JBBNAE010000004">
    <property type="protein sequence ID" value="KAK9129290.1"/>
    <property type="molecule type" value="Genomic_DNA"/>
</dbReference>
<reference evidence="2 3" key="1">
    <citation type="submission" date="2024-01" db="EMBL/GenBank/DDBJ databases">
        <title>Genome assemblies of Stephania.</title>
        <authorList>
            <person name="Yang L."/>
        </authorList>
    </citation>
    <scope>NUCLEOTIDE SEQUENCE [LARGE SCALE GENOMIC DNA]</scope>
    <source>
        <strain evidence="2">QJT</strain>
        <tissue evidence="2">Leaf</tissue>
    </source>
</reference>
<protein>
    <submittedName>
        <fullName evidence="2">Uncharacterized protein</fullName>
    </submittedName>
</protein>
<evidence type="ECO:0000313" key="2">
    <source>
        <dbReference type="EMBL" id="KAK9129290.1"/>
    </source>
</evidence>
<organism evidence="2 3">
    <name type="scientific">Stephania japonica</name>
    <dbReference type="NCBI Taxonomy" id="461633"/>
    <lineage>
        <taxon>Eukaryota</taxon>
        <taxon>Viridiplantae</taxon>
        <taxon>Streptophyta</taxon>
        <taxon>Embryophyta</taxon>
        <taxon>Tracheophyta</taxon>
        <taxon>Spermatophyta</taxon>
        <taxon>Magnoliopsida</taxon>
        <taxon>Ranunculales</taxon>
        <taxon>Menispermaceae</taxon>
        <taxon>Menispermoideae</taxon>
        <taxon>Cissampelideae</taxon>
        <taxon>Stephania</taxon>
    </lineage>
</organism>
<name>A0AAP0J971_9MAGN</name>
<evidence type="ECO:0000313" key="3">
    <source>
        <dbReference type="Proteomes" id="UP001417504"/>
    </source>
</evidence>
<sequence length="67" mass="7349">MNFYVVSKRNDSGLVFDDLVGLVMESRPVCEPRAYKSRLANSTENSYYGSSSSKSTSVGKDLSSDES</sequence>
<accession>A0AAP0J971</accession>
<keyword evidence="3" id="KW-1185">Reference proteome</keyword>
<feature type="compositionally biased region" description="Low complexity" evidence="1">
    <location>
        <begin position="41"/>
        <end position="61"/>
    </location>
</feature>
<proteinExistence type="predicted"/>
<comment type="caution">
    <text evidence="2">The sequence shown here is derived from an EMBL/GenBank/DDBJ whole genome shotgun (WGS) entry which is preliminary data.</text>
</comment>
<dbReference type="Proteomes" id="UP001417504">
    <property type="component" value="Unassembled WGS sequence"/>
</dbReference>